<sequence length="279" mass="30101">MREFAVDTVFGRLCGLRREVPDGPRVIALHGWLDNAGSFVPLMPHLPGLDLAALDMPGHGASAHLPPAADYLSVAFARAVLATADALGWERFSLLAHSLGAAVASVVAAAAPQRVERFVAIEALGALSEAENRTGQRLRDAFAAQATPRRSLRVFDDIATAVRARMQVNGLSEPVARLLVERGIAPTEGGFVWRSDPRLTQPTAVRISEAQVRDLVRHIECPTRVIYADPPQSYFPDDVRRTRAALLPHGELLVMPGSHHLHMEDPAGVAAAIGDFFAR</sequence>
<keyword evidence="5" id="KW-1185">Reference proteome</keyword>
<dbReference type="RefSeq" id="WP_036139771.1">
    <property type="nucleotide sequence ID" value="NZ_AVPU01000036.1"/>
</dbReference>
<dbReference type="eggNOG" id="COG2267">
    <property type="taxonomic scope" value="Bacteria"/>
</dbReference>
<gene>
    <name evidence="4" type="ORF">N800_09445</name>
</gene>
<dbReference type="InterPro" id="IPR050266">
    <property type="entry name" value="AB_hydrolase_sf"/>
</dbReference>
<dbReference type="SUPFAM" id="SSF53474">
    <property type="entry name" value="alpha/beta-Hydrolases"/>
    <property type="match status" value="1"/>
</dbReference>
<dbReference type="OrthoDB" id="149912at2"/>
<proteinExistence type="inferred from homology"/>
<dbReference type="PANTHER" id="PTHR43798">
    <property type="entry name" value="MONOACYLGLYCEROL LIPASE"/>
    <property type="match status" value="1"/>
</dbReference>
<feature type="domain" description="AB hydrolase-1" evidence="3">
    <location>
        <begin position="24"/>
        <end position="265"/>
    </location>
</feature>
<comment type="caution">
    <text evidence="4">The sequence shown here is derived from an EMBL/GenBank/DDBJ whole genome shotgun (WGS) entry which is preliminary data.</text>
</comment>
<dbReference type="STRING" id="1385517.N800_09445"/>
<dbReference type="AlphaFoldDB" id="A0A0A0ESZ2"/>
<dbReference type="Pfam" id="PF00561">
    <property type="entry name" value="Abhydrolase_1"/>
    <property type="match status" value="1"/>
</dbReference>
<evidence type="ECO:0000313" key="5">
    <source>
        <dbReference type="Proteomes" id="UP000029998"/>
    </source>
</evidence>
<evidence type="ECO:0000256" key="1">
    <source>
        <dbReference type="ARBA" id="ARBA00008645"/>
    </source>
</evidence>
<reference evidence="4 5" key="1">
    <citation type="submission" date="2013-08" db="EMBL/GenBank/DDBJ databases">
        <title>Genome sequencing of Lysobacter.</title>
        <authorList>
            <person name="Zhang S."/>
            <person name="Wang G."/>
        </authorList>
    </citation>
    <scope>NUCLEOTIDE SEQUENCE [LARGE SCALE GENOMIC DNA]</scope>
    <source>
        <strain evidence="4 5">GH1-9</strain>
    </source>
</reference>
<dbReference type="GO" id="GO:0016787">
    <property type="term" value="F:hydrolase activity"/>
    <property type="evidence" value="ECO:0007669"/>
    <property type="project" value="UniProtKB-KW"/>
</dbReference>
<evidence type="ECO:0000256" key="2">
    <source>
        <dbReference type="ARBA" id="ARBA00022801"/>
    </source>
</evidence>
<dbReference type="PANTHER" id="PTHR43798:SF14">
    <property type="entry name" value="SERINE HYDROLASE-LIKE PROTEIN DDB_G0286239"/>
    <property type="match status" value="1"/>
</dbReference>
<dbReference type="EMBL" id="AVPU01000036">
    <property type="protein sequence ID" value="KGM53243.1"/>
    <property type="molecule type" value="Genomic_DNA"/>
</dbReference>
<comment type="similarity">
    <text evidence="1">Belongs to the AB hydrolase superfamily.</text>
</comment>
<evidence type="ECO:0000313" key="4">
    <source>
        <dbReference type="EMBL" id="KGM53243.1"/>
    </source>
</evidence>
<dbReference type="GO" id="GO:0016020">
    <property type="term" value="C:membrane"/>
    <property type="evidence" value="ECO:0007669"/>
    <property type="project" value="TreeGrafter"/>
</dbReference>
<protein>
    <submittedName>
        <fullName evidence="4">Hydrolase</fullName>
    </submittedName>
</protein>
<keyword evidence="2 4" id="KW-0378">Hydrolase</keyword>
<dbReference type="InterPro" id="IPR029058">
    <property type="entry name" value="AB_hydrolase_fold"/>
</dbReference>
<dbReference type="Gene3D" id="3.40.50.1820">
    <property type="entry name" value="alpha/beta hydrolase"/>
    <property type="match status" value="1"/>
</dbReference>
<evidence type="ECO:0000259" key="3">
    <source>
        <dbReference type="Pfam" id="PF00561"/>
    </source>
</evidence>
<accession>A0A0A0ESZ2</accession>
<name>A0A0A0ESZ2_9GAMM</name>
<organism evidence="4 5">
    <name type="scientific">Lysobacter daejeonensis GH1-9</name>
    <dbReference type="NCBI Taxonomy" id="1385517"/>
    <lineage>
        <taxon>Bacteria</taxon>
        <taxon>Pseudomonadati</taxon>
        <taxon>Pseudomonadota</taxon>
        <taxon>Gammaproteobacteria</taxon>
        <taxon>Lysobacterales</taxon>
        <taxon>Lysobacteraceae</taxon>
        <taxon>Aerolutibacter</taxon>
    </lineage>
</organism>
<dbReference type="InterPro" id="IPR000073">
    <property type="entry name" value="AB_hydrolase_1"/>
</dbReference>
<dbReference type="Proteomes" id="UP000029998">
    <property type="component" value="Unassembled WGS sequence"/>
</dbReference>